<dbReference type="GO" id="GO:0005524">
    <property type="term" value="F:ATP binding"/>
    <property type="evidence" value="ECO:0007669"/>
    <property type="project" value="UniProtKB-KW"/>
</dbReference>
<dbReference type="Proteomes" id="UP000509441">
    <property type="component" value="Chromosome"/>
</dbReference>
<gene>
    <name evidence="7" type="ORF">C5F49_08710</name>
</gene>
<accession>A0A7D5M2S6</accession>
<dbReference type="PANTHER" id="PTHR42282:SF1">
    <property type="entry name" value="PANTOATE KINASE"/>
    <property type="match status" value="1"/>
</dbReference>
<evidence type="ECO:0000313" key="8">
    <source>
        <dbReference type="Proteomes" id="UP000509441"/>
    </source>
</evidence>
<evidence type="ECO:0000256" key="4">
    <source>
        <dbReference type="ARBA" id="ARBA00022840"/>
    </source>
</evidence>
<dbReference type="EMBL" id="CP026994">
    <property type="protein sequence ID" value="QLH05393.1"/>
    <property type="molecule type" value="Genomic_DNA"/>
</dbReference>
<dbReference type="InterPro" id="IPR020568">
    <property type="entry name" value="Ribosomal_Su5_D2-typ_SF"/>
</dbReference>
<comment type="function">
    <text evidence="5">Phosphorylates (R)-pantoate to form (R)-4-phosphopantoate in the CoA biosynthesis pathway.</text>
</comment>
<keyword evidence="4 5" id="KW-0067">ATP-binding</keyword>
<dbReference type="InterPro" id="IPR006203">
    <property type="entry name" value="GHMP_knse_ATP-bd_CS"/>
</dbReference>
<keyword evidence="1 5" id="KW-0808">Transferase</keyword>
<evidence type="ECO:0000256" key="2">
    <source>
        <dbReference type="ARBA" id="ARBA00022741"/>
    </source>
</evidence>
<dbReference type="KEGG" id="nox:C5F49_08710"/>
<dbReference type="Gene3D" id="3.30.230.10">
    <property type="match status" value="1"/>
</dbReference>
<evidence type="ECO:0000259" key="6">
    <source>
        <dbReference type="Pfam" id="PF00288"/>
    </source>
</evidence>
<evidence type="ECO:0000256" key="5">
    <source>
        <dbReference type="HAMAP-Rule" id="MF_02223"/>
    </source>
</evidence>
<dbReference type="Pfam" id="PF00288">
    <property type="entry name" value="GHMP_kinases_N"/>
    <property type="match status" value="1"/>
</dbReference>
<dbReference type="PROSITE" id="PS00627">
    <property type="entry name" value="GHMP_KINASES_ATP"/>
    <property type="match status" value="1"/>
</dbReference>
<dbReference type="InterPro" id="IPR006204">
    <property type="entry name" value="GHMP_kinase_N_dom"/>
</dbReference>
<protein>
    <recommendedName>
        <fullName evidence="5">Pantoate kinase</fullName>
        <shortName evidence="5">PoK</shortName>
        <ecNumber evidence="5">2.7.1.169</ecNumber>
    </recommendedName>
</protein>
<dbReference type="RefSeq" id="WP_179362642.1">
    <property type="nucleotide sequence ID" value="NZ_CP026994.1"/>
</dbReference>
<reference evidence="7 8" key="1">
    <citation type="submission" date="2018-02" db="EMBL/GenBank/DDBJ databases">
        <title>Complete genome of Nitrosopumilus oxyclinae HCE1.</title>
        <authorList>
            <person name="Qin W."/>
            <person name="Zheng Y."/>
            <person name="Stahl D.A."/>
        </authorList>
    </citation>
    <scope>NUCLEOTIDE SEQUENCE [LARGE SCALE GENOMIC DNA]</scope>
    <source>
        <strain evidence="7 8">HCE1</strain>
    </source>
</reference>
<dbReference type="InterPro" id="IPR012043">
    <property type="entry name" value="PoK"/>
</dbReference>
<name>A0A7D5M2S6_9ARCH</name>
<evidence type="ECO:0000256" key="1">
    <source>
        <dbReference type="ARBA" id="ARBA00022679"/>
    </source>
</evidence>
<sequence>MEATAFCPAHITGFFKAHLEGHGDNLESLGSMGAGFSINQGVTTKVKIETKDNQKSNFKITTHGYQSDKTDVSQYVLNEFLKLGEFSDKFFDIEHNISVPVGYGLGSSSAVALSLSFALDQALETKLEKTIIGQIAHNAEINCKTGLGDVLASYHGGFEIRVKPGAPGIGHVEKIPTEKISIIMICFSPISTNKFIKERLSQINGLGGKMVNQLIESKDYDHFQDMSLEFAKYVDVMTPRMQKIVKELSENNIKCGIALFGETIFSMIPQKEESKVLDILQKYSDGILIKSVLDDDGARVLNN</sequence>
<keyword evidence="5" id="KW-0173">Coenzyme A biosynthesis</keyword>
<keyword evidence="2 5" id="KW-0547">Nucleotide-binding</keyword>
<keyword evidence="8" id="KW-1185">Reference proteome</keyword>
<dbReference type="PANTHER" id="PTHR42282">
    <property type="entry name" value="PANTOATE KINASE-RELATED"/>
    <property type="match status" value="1"/>
</dbReference>
<evidence type="ECO:0000256" key="3">
    <source>
        <dbReference type="ARBA" id="ARBA00022777"/>
    </source>
</evidence>
<dbReference type="PIRSF" id="PIRSF016896">
    <property type="entry name" value="GHMP_arc_MJ0969"/>
    <property type="match status" value="1"/>
</dbReference>
<dbReference type="AlphaFoldDB" id="A0A7D5M2S6"/>
<comment type="catalytic activity">
    <reaction evidence="5">
        <text>(R)-pantoate + ATP = (R)-4-phosphopantoate + ADP + H(+)</text>
        <dbReference type="Rhea" id="RHEA:28246"/>
        <dbReference type="ChEBI" id="CHEBI:15378"/>
        <dbReference type="ChEBI" id="CHEBI:15980"/>
        <dbReference type="ChEBI" id="CHEBI:30616"/>
        <dbReference type="ChEBI" id="CHEBI:61294"/>
        <dbReference type="ChEBI" id="CHEBI:456216"/>
        <dbReference type="EC" id="2.7.1.169"/>
    </reaction>
</comment>
<feature type="domain" description="GHMP kinase N-terminal" evidence="6">
    <location>
        <begin position="84"/>
        <end position="157"/>
    </location>
</feature>
<dbReference type="GO" id="GO:0015937">
    <property type="term" value="P:coenzyme A biosynthetic process"/>
    <property type="evidence" value="ECO:0007669"/>
    <property type="project" value="UniProtKB-UniRule"/>
</dbReference>
<dbReference type="UniPathway" id="UPA00241"/>
<dbReference type="HAMAP" id="MF_02223">
    <property type="entry name" value="Pantoate_kinase"/>
    <property type="match status" value="1"/>
</dbReference>
<dbReference type="OrthoDB" id="85822at2157"/>
<evidence type="ECO:0000313" key="7">
    <source>
        <dbReference type="EMBL" id="QLH05393.1"/>
    </source>
</evidence>
<comment type="similarity">
    <text evidence="5">Belongs to the GHMP kinase family. PoK subfamily.</text>
</comment>
<dbReference type="SUPFAM" id="SSF54211">
    <property type="entry name" value="Ribosomal protein S5 domain 2-like"/>
    <property type="match status" value="1"/>
</dbReference>
<dbReference type="GeneID" id="56062073"/>
<dbReference type="EC" id="2.7.1.169" evidence="5"/>
<organism evidence="7 8">
    <name type="scientific">Nitrosopumilus oxyclinae</name>
    <dbReference type="NCBI Taxonomy" id="1959104"/>
    <lineage>
        <taxon>Archaea</taxon>
        <taxon>Nitrososphaerota</taxon>
        <taxon>Nitrososphaeria</taxon>
        <taxon>Nitrosopumilales</taxon>
        <taxon>Nitrosopumilaceae</taxon>
        <taxon>Nitrosopumilus</taxon>
    </lineage>
</organism>
<dbReference type="GO" id="GO:0016301">
    <property type="term" value="F:kinase activity"/>
    <property type="evidence" value="ECO:0007669"/>
    <property type="project" value="UniProtKB-UniRule"/>
</dbReference>
<keyword evidence="3 5" id="KW-0418">Kinase</keyword>
<comment type="pathway">
    <text evidence="5">Cofactor biosynthesis; coenzyme A biosynthesis.</text>
</comment>
<dbReference type="InterPro" id="IPR014721">
    <property type="entry name" value="Ribsml_uS5_D2-typ_fold_subgr"/>
</dbReference>
<proteinExistence type="inferred from homology"/>